<dbReference type="GO" id="GO:0005794">
    <property type="term" value="C:Golgi apparatus"/>
    <property type="evidence" value="ECO:0007669"/>
    <property type="project" value="TreeGrafter"/>
</dbReference>
<evidence type="ECO:0000256" key="5">
    <source>
        <dbReference type="SAM" id="MobiDB-lite"/>
    </source>
</evidence>
<keyword evidence="4 6" id="KW-0472">Membrane</keyword>
<evidence type="ECO:0000259" key="7">
    <source>
        <dbReference type="PROSITE" id="PS51380"/>
    </source>
</evidence>
<evidence type="ECO:0000256" key="6">
    <source>
        <dbReference type="SAM" id="Phobius"/>
    </source>
</evidence>
<feature type="transmembrane region" description="Helical" evidence="6">
    <location>
        <begin position="268"/>
        <end position="286"/>
    </location>
</feature>
<comment type="caution">
    <text evidence="8">The sequence shown here is derived from an EMBL/GenBank/DDBJ whole genome shotgun (WGS) entry which is preliminary data.</text>
</comment>
<comment type="subcellular location">
    <subcellularLocation>
        <location evidence="1">Membrane</location>
        <topology evidence="1">Multi-pass membrane protein</topology>
    </subcellularLocation>
</comment>
<keyword evidence="9" id="KW-1185">Reference proteome</keyword>
<dbReference type="Pfam" id="PF03124">
    <property type="entry name" value="EXS"/>
    <property type="match status" value="1"/>
</dbReference>
<gene>
    <name evidence="8" type="ORF">B0T14DRAFT_274484</name>
</gene>
<feature type="transmembrane region" description="Helical" evidence="6">
    <location>
        <begin position="90"/>
        <end position="110"/>
    </location>
</feature>
<keyword evidence="3 6" id="KW-1133">Transmembrane helix</keyword>
<dbReference type="GO" id="GO:0016036">
    <property type="term" value="P:cellular response to phosphate starvation"/>
    <property type="evidence" value="ECO:0007669"/>
    <property type="project" value="TreeGrafter"/>
</dbReference>
<feature type="transmembrane region" description="Helical" evidence="6">
    <location>
        <begin position="48"/>
        <end position="69"/>
    </location>
</feature>
<evidence type="ECO:0000256" key="4">
    <source>
        <dbReference type="ARBA" id="ARBA00023136"/>
    </source>
</evidence>
<feature type="transmembrane region" description="Helical" evidence="6">
    <location>
        <begin position="122"/>
        <end position="143"/>
    </location>
</feature>
<sequence length="417" mass="48124">MSNIVNGLLTGVGLIFGVMGTVSAVQDLLDEDSSDDKQKVVSSHMQIYAGYFLMLLMAWLLMLACRVWSEREVNYQLIFELDPRLSCGKLKALTQFPSLFTLLFGVAVFLNFNTELGGEVMFLYYPVVLIAATLLVLFLPLPVLHHRSRLWFAVAHWHLLMVPFYPVTFSDALLGDIYTSLRYSFSDIELLFCVYIEGWEEPERCGSSRSRLMGFLSALPFVWRTIQCLRRWFDTRDAFPHLANWLKYVITIGTVVALSEYRIHGGGVTLSFFISLSVLSTIYSSYWDMVIDFQLGHRQSRHYLREILAFDSLWWYKGAIIINPILRMTWILFVIFDPNIQHSNIVSFIVALLEVFRRGLWVVFRVESEHCANIARRREKERRDLSSPRGLWEANPSRDLPSPGGLWEDTGSVRIMT</sequence>
<reference evidence="8" key="1">
    <citation type="submission" date="2023-06" db="EMBL/GenBank/DDBJ databases">
        <title>Genome-scale phylogeny and comparative genomics of the fungal order Sordariales.</title>
        <authorList>
            <consortium name="Lawrence Berkeley National Laboratory"/>
            <person name="Hensen N."/>
            <person name="Bonometti L."/>
            <person name="Westerberg I."/>
            <person name="Brannstrom I.O."/>
            <person name="Guillou S."/>
            <person name="Cros-Aarteil S."/>
            <person name="Calhoun S."/>
            <person name="Haridas S."/>
            <person name="Kuo A."/>
            <person name="Mondo S."/>
            <person name="Pangilinan J."/>
            <person name="Riley R."/>
            <person name="Labutti K."/>
            <person name="Andreopoulos B."/>
            <person name="Lipzen A."/>
            <person name="Chen C."/>
            <person name="Yanf M."/>
            <person name="Daum C."/>
            <person name="Ng V."/>
            <person name="Clum A."/>
            <person name="Steindorff A."/>
            <person name="Ohm R."/>
            <person name="Martin F."/>
            <person name="Silar P."/>
            <person name="Natvig D."/>
            <person name="Lalanne C."/>
            <person name="Gautier V."/>
            <person name="Ament-Velasquez S.L."/>
            <person name="Kruys A."/>
            <person name="Hutchinson M.I."/>
            <person name="Powell A.J."/>
            <person name="Barry K."/>
            <person name="Miller A.N."/>
            <person name="Grigoriev I.V."/>
            <person name="Debuchy R."/>
            <person name="Gladieux P."/>
            <person name="Thoren M.H."/>
            <person name="Johannesson H."/>
        </authorList>
    </citation>
    <scope>NUCLEOTIDE SEQUENCE</scope>
    <source>
        <strain evidence="8">CBS 606.72</strain>
    </source>
</reference>
<feature type="domain" description="EXS" evidence="7">
    <location>
        <begin position="204"/>
        <end position="397"/>
    </location>
</feature>
<evidence type="ECO:0000313" key="9">
    <source>
        <dbReference type="Proteomes" id="UP001175000"/>
    </source>
</evidence>
<protein>
    <submittedName>
        <fullName evidence="8">EXS family-domain-containing protein</fullName>
    </submittedName>
</protein>
<dbReference type="Proteomes" id="UP001175000">
    <property type="component" value="Unassembled WGS sequence"/>
</dbReference>
<evidence type="ECO:0000256" key="3">
    <source>
        <dbReference type="ARBA" id="ARBA00022989"/>
    </source>
</evidence>
<evidence type="ECO:0000256" key="1">
    <source>
        <dbReference type="ARBA" id="ARBA00004141"/>
    </source>
</evidence>
<dbReference type="PANTHER" id="PTHR10783:SF103">
    <property type="entry name" value="SOLUTE CARRIER FAMILY 53 MEMBER 1"/>
    <property type="match status" value="1"/>
</dbReference>
<dbReference type="InterPro" id="IPR004342">
    <property type="entry name" value="EXS_C"/>
</dbReference>
<accession>A0AA40BXX3</accession>
<name>A0AA40BXX3_9PEZI</name>
<dbReference type="GO" id="GO:0005886">
    <property type="term" value="C:plasma membrane"/>
    <property type="evidence" value="ECO:0007669"/>
    <property type="project" value="TreeGrafter"/>
</dbReference>
<dbReference type="EMBL" id="JAULSU010000005">
    <property type="protein sequence ID" value="KAK0617705.1"/>
    <property type="molecule type" value="Genomic_DNA"/>
</dbReference>
<proteinExistence type="predicted"/>
<feature type="transmembrane region" description="Helical" evidence="6">
    <location>
        <begin position="245"/>
        <end position="261"/>
    </location>
</feature>
<feature type="region of interest" description="Disordered" evidence="5">
    <location>
        <begin position="388"/>
        <end position="417"/>
    </location>
</feature>
<feature type="transmembrane region" description="Helical" evidence="6">
    <location>
        <begin position="150"/>
        <end position="169"/>
    </location>
</feature>
<evidence type="ECO:0000313" key="8">
    <source>
        <dbReference type="EMBL" id="KAK0617705.1"/>
    </source>
</evidence>
<evidence type="ECO:0000256" key="2">
    <source>
        <dbReference type="ARBA" id="ARBA00022692"/>
    </source>
</evidence>
<feature type="transmembrane region" description="Helical" evidence="6">
    <location>
        <begin position="314"/>
        <end position="336"/>
    </location>
</feature>
<dbReference type="GO" id="GO:0000822">
    <property type="term" value="F:inositol hexakisphosphate binding"/>
    <property type="evidence" value="ECO:0007669"/>
    <property type="project" value="TreeGrafter"/>
</dbReference>
<dbReference type="AlphaFoldDB" id="A0AA40BXX3"/>
<organism evidence="8 9">
    <name type="scientific">Immersiella caudata</name>
    <dbReference type="NCBI Taxonomy" id="314043"/>
    <lineage>
        <taxon>Eukaryota</taxon>
        <taxon>Fungi</taxon>
        <taxon>Dikarya</taxon>
        <taxon>Ascomycota</taxon>
        <taxon>Pezizomycotina</taxon>
        <taxon>Sordariomycetes</taxon>
        <taxon>Sordariomycetidae</taxon>
        <taxon>Sordariales</taxon>
        <taxon>Lasiosphaeriaceae</taxon>
        <taxon>Immersiella</taxon>
    </lineage>
</organism>
<dbReference type="GO" id="GO:0006817">
    <property type="term" value="P:phosphate ion transport"/>
    <property type="evidence" value="ECO:0007669"/>
    <property type="project" value="TreeGrafter"/>
</dbReference>
<dbReference type="PROSITE" id="PS51380">
    <property type="entry name" value="EXS"/>
    <property type="match status" value="1"/>
</dbReference>
<keyword evidence="2 6" id="KW-0812">Transmembrane</keyword>
<dbReference type="PANTHER" id="PTHR10783">
    <property type="entry name" value="XENOTROPIC AND POLYTROPIC RETROVIRUS RECEPTOR 1-RELATED"/>
    <property type="match status" value="1"/>
</dbReference>